<dbReference type="EMBL" id="BNJG01000004">
    <property type="protein sequence ID" value="GHO60210.1"/>
    <property type="molecule type" value="Genomic_DNA"/>
</dbReference>
<dbReference type="InterPro" id="IPR036291">
    <property type="entry name" value="NAD(P)-bd_dom_sf"/>
</dbReference>
<keyword evidence="5" id="KW-0560">Oxidoreductase</keyword>
<sequence>MESNNRARTTSRLYLTAPRRLAWITEELPPLGPHDVLVQTSTGAISIGSELPLYRGNSRASRLPHYPRSVGYESVGIVVACGSAVQRVRRGERVVAFYGHHTYAVVPETQVIVVPDGVSDALAILSILTCDTAKGVRKVAPRPEEIALITGSGVIGLLTLFILRAYGVVQVDVVEPLAERHALARLLGAQHVWRSQDMPSESREYAVAFECSSRNEAFALLQKQVQHHGRICITADGNIEPLVLTSDFHEKELHIVGSSDGWDYHTHAAWYFRHVQQYATCLEQLFELRVARAELISTFERLALGEIRPLKVLVSYENAMNPVVEA</sequence>
<comment type="caution">
    <text evidence="9">The sequence shown here is derived from an EMBL/GenBank/DDBJ whole genome shotgun (WGS) entry which is preliminary data.</text>
</comment>
<dbReference type="Gene3D" id="3.90.180.10">
    <property type="entry name" value="Medium-chain alcohol dehydrogenases, catalytic domain"/>
    <property type="match status" value="2"/>
</dbReference>
<evidence type="ECO:0000256" key="4">
    <source>
        <dbReference type="ARBA" id="ARBA00022833"/>
    </source>
</evidence>
<keyword evidence="6" id="KW-0812">Transmembrane</keyword>
<protein>
    <submittedName>
        <fullName evidence="9">Alcohol dehydrogenase</fullName>
    </submittedName>
</protein>
<accession>A0ABQ3V5Q1</accession>
<evidence type="ECO:0000313" key="9">
    <source>
        <dbReference type="EMBL" id="GHO60210.1"/>
    </source>
</evidence>
<keyword evidence="4" id="KW-0862">Zinc</keyword>
<evidence type="ECO:0000313" key="10">
    <source>
        <dbReference type="Proteomes" id="UP000654345"/>
    </source>
</evidence>
<reference evidence="9 10" key="1">
    <citation type="journal article" date="2021" name="Int. J. Syst. Evol. Microbiol.">
        <title>Reticulibacter mediterranei gen. nov., sp. nov., within the new family Reticulibacteraceae fam. nov., and Ktedonospora formicarum gen. nov., sp. nov., Ktedonobacter robiniae sp. nov., Dictyobacter formicarum sp. nov. and Dictyobacter arantiisoli sp. nov., belonging to the class Ktedonobacteria.</title>
        <authorList>
            <person name="Yabe S."/>
            <person name="Zheng Y."/>
            <person name="Wang C.M."/>
            <person name="Sakai Y."/>
            <person name="Abe K."/>
            <person name="Yokota A."/>
            <person name="Donadio S."/>
            <person name="Cavaletti L."/>
            <person name="Monciardini P."/>
        </authorList>
    </citation>
    <scope>NUCLEOTIDE SEQUENCE [LARGE SCALE GENOMIC DNA]</scope>
    <source>
        <strain evidence="9 10">SOSP1-30</strain>
    </source>
</reference>
<name>A0ABQ3V5Q1_9CHLR</name>
<keyword evidence="10" id="KW-1185">Reference proteome</keyword>
<dbReference type="Proteomes" id="UP000654345">
    <property type="component" value="Unassembled WGS sequence"/>
</dbReference>
<keyword evidence="3" id="KW-0479">Metal-binding</keyword>
<evidence type="ECO:0000259" key="8">
    <source>
        <dbReference type="Pfam" id="PF08240"/>
    </source>
</evidence>
<dbReference type="InterPro" id="IPR013154">
    <property type="entry name" value="ADH-like_N"/>
</dbReference>
<evidence type="ECO:0000256" key="6">
    <source>
        <dbReference type="SAM" id="Phobius"/>
    </source>
</evidence>
<dbReference type="Gene3D" id="3.40.50.720">
    <property type="entry name" value="NAD(P)-binding Rossmann-like Domain"/>
    <property type="match status" value="1"/>
</dbReference>
<dbReference type="SUPFAM" id="SSF50129">
    <property type="entry name" value="GroES-like"/>
    <property type="match status" value="1"/>
</dbReference>
<evidence type="ECO:0000259" key="7">
    <source>
        <dbReference type="Pfam" id="PF00107"/>
    </source>
</evidence>
<dbReference type="Pfam" id="PF08240">
    <property type="entry name" value="ADH_N"/>
    <property type="match status" value="1"/>
</dbReference>
<feature type="domain" description="Alcohol dehydrogenase-like C-terminal" evidence="7">
    <location>
        <begin position="155"/>
        <end position="259"/>
    </location>
</feature>
<dbReference type="Pfam" id="PF00107">
    <property type="entry name" value="ADH_zinc_N"/>
    <property type="match status" value="1"/>
</dbReference>
<evidence type="ECO:0000256" key="3">
    <source>
        <dbReference type="ARBA" id="ARBA00022723"/>
    </source>
</evidence>
<dbReference type="InterPro" id="IPR013149">
    <property type="entry name" value="ADH-like_C"/>
</dbReference>
<evidence type="ECO:0000256" key="5">
    <source>
        <dbReference type="ARBA" id="ARBA00023002"/>
    </source>
</evidence>
<evidence type="ECO:0000256" key="2">
    <source>
        <dbReference type="ARBA" id="ARBA00008072"/>
    </source>
</evidence>
<comment type="cofactor">
    <cofactor evidence="1">
        <name>Zn(2+)</name>
        <dbReference type="ChEBI" id="CHEBI:29105"/>
    </cofactor>
</comment>
<keyword evidence="6" id="KW-1133">Transmembrane helix</keyword>
<dbReference type="RefSeq" id="WP_201376372.1">
    <property type="nucleotide sequence ID" value="NZ_BNJG01000004.1"/>
</dbReference>
<feature type="domain" description="Alcohol dehydrogenase-like N-terminal" evidence="8">
    <location>
        <begin position="32"/>
        <end position="115"/>
    </location>
</feature>
<keyword evidence="6" id="KW-0472">Membrane</keyword>
<dbReference type="CDD" id="cd08255">
    <property type="entry name" value="2-desacetyl-2-hydroxyethyl_bacteriochlorophyllide_like"/>
    <property type="match status" value="1"/>
</dbReference>
<gene>
    <name evidence="9" type="ORF">KSB_86850</name>
</gene>
<feature type="transmembrane region" description="Helical" evidence="6">
    <location>
        <begin position="146"/>
        <end position="166"/>
    </location>
</feature>
<dbReference type="SUPFAM" id="SSF51735">
    <property type="entry name" value="NAD(P)-binding Rossmann-fold domains"/>
    <property type="match status" value="1"/>
</dbReference>
<proteinExistence type="inferred from homology"/>
<comment type="similarity">
    <text evidence="2">Belongs to the zinc-containing alcohol dehydrogenase family.</text>
</comment>
<dbReference type="PANTHER" id="PTHR43350:SF19">
    <property type="entry name" value="D-GULOSIDE 3-DEHYDROGENASE"/>
    <property type="match status" value="1"/>
</dbReference>
<organism evidence="9 10">
    <name type="scientific">Ktedonobacter robiniae</name>
    <dbReference type="NCBI Taxonomy" id="2778365"/>
    <lineage>
        <taxon>Bacteria</taxon>
        <taxon>Bacillati</taxon>
        <taxon>Chloroflexota</taxon>
        <taxon>Ktedonobacteria</taxon>
        <taxon>Ktedonobacterales</taxon>
        <taxon>Ktedonobacteraceae</taxon>
        <taxon>Ktedonobacter</taxon>
    </lineage>
</organism>
<dbReference type="PANTHER" id="PTHR43350">
    <property type="entry name" value="NAD-DEPENDENT ALCOHOL DEHYDROGENASE"/>
    <property type="match status" value="1"/>
</dbReference>
<dbReference type="InterPro" id="IPR011032">
    <property type="entry name" value="GroES-like_sf"/>
</dbReference>
<evidence type="ECO:0000256" key="1">
    <source>
        <dbReference type="ARBA" id="ARBA00001947"/>
    </source>
</evidence>